<comment type="caution">
    <text evidence="2">The sequence shown here is derived from an EMBL/GenBank/DDBJ whole genome shotgun (WGS) entry which is preliminary data.</text>
</comment>
<evidence type="ECO:0000313" key="2">
    <source>
        <dbReference type="EMBL" id="MEH8019014.1"/>
    </source>
</evidence>
<dbReference type="Pfam" id="PF25607">
    <property type="entry name" value="DUF7939"/>
    <property type="match status" value="1"/>
</dbReference>
<organism evidence="2 3">
    <name type="scientific">Rheinheimera muenzenbergensis</name>
    <dbReference type="NCBI Taxonomy" id="1193628"/>
    <lineage>
        <taxon>Bacteria</taxon>
        <taxon>Pseudomonadati</taxon>
        <taxon>Pseudomonadota</taxon>
        <taxon>Gammaproteobacteria</taxon>
        <taxon>Chromatiales</taxon>
        <taxon>Chromatiaceae</taxon>
        <taxon>Rheinheimera</taxon>
    </lineage>
</organism>
<name>A0ABU8CAK2_9GAMM</name>
<evidence type="ECO:0000313" key="3">
    <source>
        <dbReference type="Proteomes" id="UP001375382"/>
    </source>
</evidence>
<dbReference type="PANTHER" id="PTHR40940:SF1">
    <property type="entry name" value="PROTEIN BATD"/>
    <property type="match status" value="1"/>
</dbReference>
<evidence type="ECO:0000259" key="1">
    <source>
        <dbReference type="Pfam" id="PF25607"/>
    </source>
</evidence>
<dbReference type="RefSeq" id="WP_335737412.1">
    <property type="nucleotide sequence ID" value="NZ_JALAAR010000018.1"/>
</dbReference>
<feature type="domain" description="DUF7939" evidence="1">
    <location>
        <begin position="463"/>
        <end position="542"/>
    </location>
</feature>
<dbReference type="Proteomes" id="UP001375382">
    <property type="component" value="Unassembled WGS sequence"/>
</dbReference>
<proteinExistence type="predicted"/>
<dbReference type="InterPro" id="IPR057699">
    <property type="entry name" value="DUF7939"/>
</dbReference>
<reference evidence="2 3" key="1">
    <citation type="journal article" date="2023" name="Ecotoxicol. Environ. Saf.">
        <title>Mercury remediation potential of mercury-resistant strain Rheinheimera metallidurans sp. nov. isolated from a municipal waste dumping site.</title>
        <authorList>
            <person name="Yadav V."/>
            <person name="Manjhi A."/>
            <person name="Vadakedath N."/>
        </authorList>
    </citation>
    <scope>NUCLEOTIDE SEQUENCE [LARGE SCALE GENOMIC DNA]</scope>
    <source>
        <strain evidence="2 3">E-49</strain>
    </source>
</reference>
<dbReference type="InterPro" id="IPR025738">
    <property type="entry name" value="BatD"/>
</dbReference>
<dbReference type="PANTHER" id="PTHR40940">
    <property type="entry name" value="PROTEIN BATD-RELATED"/>
    <property type="match status" value="1"/>
</dbReference>
<accession>A0ABU8CAK2</accession>
<dbReference type="EMBL" id="JALAAR010000018">
    <property type="protein sequence ID" value="MEH8019014.1"/>
    <property type="molecule type" value="Genomic_DNA"/>
</dbReference>
<sequence>MVRVLLLAVAAFVGVVLSTSGYAMSSLTARIDKNPALQGEAVTLELIADSRLPADAINFRVLEQDFGVMAPSVSSSTQIINGQSSQSTSWKVVLLPKKTGELTIPAFSAQGFSSAPIVLKVLDQQVNTAAGANTELFLRSEIEQQQLYVQQLSYYQVTIFFNGDLQRGSLSEPVVDGASVVQVGQDVEGSELVNGIRYRTITRRYALTPQRSGNFTISAPTFSGEMIDRDSARYNYFARTKTVVQQGQPVEISVQAIPDNFPGDWLVAGLVTLTEEWSPDVTTLKQGEPVTRIITLSAVDVAENQLPQINQGFPDGLRLYQEQPQAKSAQRNGRLVAQKVFTTAVIANKAGELELPELVLPWWNSKTNQLDYARLPARRLTVEAGSAAATTPAVAALNNSANTAMPQTAQAITAPASNWHWNHLSSLLLALWLSSALVWYLLWQRKPVHQPVAAVSSRVKFDQRKLKAACKQNDAAAAKAELLRFARQQHDKGCHSLTELAKQLADADLQQLLLQLNAALYNPAASQWQGESLWQSWQRYQQLQQTSPADNKLAGLYPHNR</sequence>
<dbReference type="Pfam" id="PF13584">
    <property type="entry name" value="BatD"/>
    <property type="match status" value="1"/>
</dbReference>
<keyword evidence="3" id="KW-1185">Reference proteome</keyword>
<gene>
    <name evidence="2" type="ORF">MN202_17380</name>
</gene>
<protein>
    <submittedName>
        <fullName evidence="2">BatD family protein</fullName>
    </submittedName>
</protein>